<protein>
    <submittedName>
        <fullName evidence="2">Tat pathway signal protein</fullName>
    </submittedName>
</protein>
<evidence type="ECO:0000313" key="3">
    <source>
        <dbReference type="Proteomes" id="UP001551482"/>
    </source>
</evidence>
<feature type="compositionally biased region" description="Basic and acidic residues" evidence="1">
    <location>
        <begin position="408"/>
        <end position="424"/>
    </location>
</feature>
<gene>
    <name evidence="2" type="ORF">AB0C36_03630</name>
</gene>
<proteinExistence type="predicted"/>
<accession>A0ABV3DA14</accession>
<name>A0ABV3DA14_9ACTN</name>
<reference evidence="2 3" key="1">
    <citation type="submission" date="2024-06" db="EMBL/GenBank/DDBJ databases">
        <title>The Natural Products Discovery Center: Release of the First 8490 Sequenced Strains for Exploring Actinobacteria Biosynthetic Diversity.</title>
        <authorList>
            <person name="Kalkreuter E."/>
            <person name="Kautsar S.A."/>
            <person name="Yang D."/>
            <person name="Bader C.D."/>
            <person name="Teijaro C.N."/>
            <person name="Fluegel L."/>
            <person name="Davis C.M."/>
            <person name="Simpson J.R."/>
            <person name="Lauterbach L."/>
            <person name="Steele A.D."/>
            <person name="Gui C."/>
            <person name="Meng S."/>
            <person name="Li G."/>
            <person name="Viehrig K."/>
            <person name="Ye F."/>
            <person name="Su P."/>
            <person name="Kiefer A.F."/>
            <person name="Nichols A."/>
            <person name="Cepeda A.J."/>
            <person name="Yan W."/>
            <person name="Fan B."/>
            <person name="Jiang Y."/>
            <person name="Adhikari A."/>
            <person name="Zheng C.-J."/>
            <person name="Schuster L."/>
            <person name="Cowan T.M."/>
            <person name="Smanski M.J."/>
            <person name="Chevrette M.G."/>
            <person name="De Carvalho L.P.S."/>
            <person name="Shen B."/>
        </authorList>
    </citation>
    <scope>NUCLEOTIDE SEQUENCE [LARGE SCALE GENOMIC DNA]</scope>
    <source>
        <strain evidence="2 3">NPDC048946</strain>
    </source>
</reference>
<keyword evidence="3" id="KW-1185">Reference proteome</keyword>
<dbReference type="EMBL" id="JBEZFP010000006">
    <property type="protein sequence ID" value="MEU8132578.1"/>
    <property type="molecule type" value="Genomic_DNA"/>
</dbReference>
<organism evidence="2 3">
    <name type="scientific">Streptodolium elevatio</name>
    <dbReference type="NCBI Taxonomy" id="3157996"/>
    <lineage>
        <taxon>Bacteria</taxon>
        <taxon>Bacillati</taxon>
        <taxon>Actinomycetota</taxon>
        <taxon>Actinomycetes</taxon>
        <taxon>Kitasatosporales</taxon>
        <taxon>Streptomycetaceae</taxon>
        <taxon>Streptodolium</taxon>
    </lineage>
</organism>
<evidence type="ECO:0000256" key="1">
    <source>
        <dbReference type="SAM" id="MobiDB-lite"/>
    </source>
</evidence>
<dbReference type="Proteomes" id="UP001551482">
    <property type="component" value="Unassembled WGS sequence"/>
</dbReference>
<comment type="caution">
    <text evidence="2">The sequence shown here is derived from an EMBL/GenBank/DDBJ whole genome shotgun (WGS) entry which is preliminary data.</text>
</comment>
<dbReference type="RefSeq" id="WP_358348626.1">
    <property type="nucleotide sequence ID" value="NZ_JBEZFP010000006.1"/>
</dbReference>
<feature type="region of interest" description="Disordered" evidence="1">
    <location>
        <begin position="401"/>
        <end position="424"/>
    </location>
</feature>
<sequence length="424" mass="45358">MGDHPRRANEQLAAAMASQNLGQAELAEELNRVMADFTGKLGTLSDRHVRRWLTGQSTWPHERQRRALETVFGCPAGELGFVPRAAPVPEVEPPVERRRFLASATAVTAGAALPLSAARYTLGMSDVQRLRSRLDGLVGDDNTHGGTTSLESRASGLAGATLDILDSGTASQRVRGHFYSLAASFASTAMWAALDGRRDADAVRHMERALSLAGYARDSAATWRVWSHGSMLALQRKRPADAFAASEASQACSVVRADPLFASLTHARIAGIRAAFGDPSGALRSLDWAADAFGRADLGWARPSWMGFYDQAELAGLACVALLAAGRPVEAEGQAHRALALLRPDLHRNRAYYTAYLARTQLAQGDLEQASDTARTVITDAGALSGRTRSLLLGFSASLSAAAPGSPEAREWAEELRETARSKE</sequence>
<evidence type="ECO:0000313" key="2">
    <source>
        <dbReference type="EMBL" id="MEU8132578.1"/>
    </source>
</evidence>